<dbReference type="EMBL" id="VSSQ01025446">
    <property type="protein sequence ID" value="MPM73572.1"/>
    <property type="molecule type" value="Genomic_DNA"/>
</dbReference>
<protein>
    <submittedName>
        <fullName evidence="1">Uncharacterized protein</fullName>
    </submittedName>
</protein>
<organism evidence="1">
    <name type="scientific">bioreactor metagenome</name>
    <dbReference type="NCBI Taxonomy" id="1076179"/>
    <lineage>
        <taxon>unclassified sequences</taxon>
        <taxon>metagenomes</taxon>
        <taxon>ecological metagenomes</taxon>
    </lineage>
</organism>
<proteinExistence type="predicted"/>
<name>A0A645C7A3_9ZZZZ</name>
<dbReference type="AlphaFoldDB" id="A0A645C7A3"/>
<comment type="caution">
    <text evidence="1">The sequence shown here is derived from an EMBL/GenBank/DDBJ whole genome shotgun (WGS) entry which is preliminary data.</text>
</comment>
<gene>
    <name evidence="1" type="ORF">SDC9_120554</name>
</gene>
<sequence length="326" mass="36703">MVARALKYIYPMDCSEWQKVDIYTAQLKKNLLLLVEQALSGLKPARIYTGNGISRFQVNRRNNSENQLLSVTTLKGPNDYAVPVIKIEDLDKKLLAVIFGYACHPTTLSINEFSGDYPGFAQIELEKMYPGAIALFFQGAGADQNPLPRRSVPLAIQYGKQLAASVECVLSGDMKIQKSSLQVAYDEVNLLFETPLPIQKIQEISLRDDYEGRWAKRMIAEYESNKSFRHNYPFPIQHWRIGEQQLFVLGGESVISYALQLKKLYGDEIFVMSYANDVMGYIPTVTILEEGGYEGDGAQRVYGLPAKWDKSIESGILAGFSKILKM</sequence>
<evidence type="ECO:0000313" key="1">
    <source>
        <dbReference type="EMBL" id="MPM73572.1"/>
    </source>
</evidence>
<accession>A0A645C7A3</accession>
<reference evidence="1" key="1">
    <citation type="submission" date="2019-08" db="EMBL/GenBank/DDBJ databases">
        <authorList>
            <person name="Kucharzyk K."/>
            <person name="Murdoch R.W."/>
            <person name="Higgins S."/>
            <person name="Loffler F."/>
        </authorList>
    </citation>
    <scope>NUCLEOTIDE SEQUENCE</scope>
</reference>